<dbReference type="KEGG" id="gim:F1728_07205"/>
<proteinExistence type="predicted"/>
<feature type="domain" description="EF-hand" evidence="2">
    <location>
        <begin position="47"/>
        <end position="71"/>
    </location>
</feature>
<evidence type="ECO:0000256" key="1">
    <source>
        <dbReference type="SAM" id="MobiDB-lite"/>
    </source>
</evidence>
<dbReference type="Pfam" id="PF13202">
    <property type="entry name" value="EF-hand_5"/>
    <property type="match status" value="2"/>
</dbReference>
<feature type="compositionally biased region" description="Basic and acidic residues" evidence="1">
    <location>
        <begin position="171"/>
        <end position="198"/>
    </location>
</feature>
<dbReference type="InterPro" id="IPR011992">
    <property type="entry name" value="EF-hand-dom_pair"/>
</dbReference>
<reference evidence="3 4" key="1">
    <citation type="submission" date="2019-09" db="EMBL/GenBank/DDBJ databases">
        <title>Gimesia benthica sp. nov., a novel bacterium isolated from deep-sea water of the Northwest Indian Ocean.</title>
        <authorList>
            <person name="Dai X."/>
        </authorList>
    </citation>
    <scope>NUCLEOTIDE SEQUENCE [LARGE SCALE GENOMIC DNA]</scope>
    <source>
        <strain evidence="3 4">E7</strain>
    </source>
</reference>
<dbReference type="InterPro" id="IPR002048">
    <property type="entry name" value="EF_hand_dom"/>
</dbReference>
<feature type="compositionally biased region" description="Basic and acidic residues" evidence="1">
    <location>
        <begin position="142"/>
        <end position="152"/>
    </location>
</feature>
<dbReference type="Proteomes" id="UP000427281">
    <property type="component" value="Chromosome"/>
</dbReference>
<dbReference type="InterPro" id="IPR018247">
    <property type="entry name" value="EF_Hand_1_Ca_BS"/>
</dbReference>
<dbReference type="SUPFAM" id="SSF47473">
    <property type="entry name" value="EF-hand"/>
    <property type="match status" value="1"/>
</dbReference>
<dbReference type="PROSITE" id="PS00018">
    <property type="entry name" value="EF_HAND_1"/>
    <property type="match status" value="2"/>
</dbReference>
<sequence length="369" mass="41136">MLMKYLIAFVAVAGLITTGVSSQQPRGRGDRECHRPGGHPPDPFMVLFDTDQDGRISTNEMDQSAVALKNLDRDQDGSLTREELPRPPRPAEDQGHRRDDRHGPPPMERGRHQHAERPGHHGPPQREERPDAHHDRPRHGHDRHERDRREQGRPGPSSDRNHHEGRPHHGPPRENFPRENFPRENSPRPTRPDRDHIDAPLPPAVSENVPAGTVIIEGGYETDPRDHGRPVNLIAAALGVEPQVFRDAFSNVRPARNGAPTEARARANKEVLLAALGKYGITNERLDEVSNYYRYQPHNGEVWKRTPASATAVIKDGKVTGFKITRAGSGYTTPPRITVAGYPDLQVTAALQFGQDFSQNGSLKSLAIK</sequence>
<accession>A0A6I6A7Z8</accession>
<gene>
    <name evidence="3" type="ORF">F1728_07205</name>
</gene>
<dbReference type="EMBL" id="CP043930">
    <property type="protein sequence ID" value="QGQ22477.1"/>
    <property type="molecule type" value="Genomic_DNA"/>
</dbReference>
<evidence type="ECO:0000313" key="4">
    <source>
        <dbReference type="Proteomes" id="UP000427281"/>
    </source>
</evidence>
<dbReference type="GO" id="GO:0005509">
    <property type="term" value="F:calcium ion binding"/>
    <property type="evidence" value="ECO:0007669"/>
    <property type="project" value="InterPro"/>
</dbReference>
<keyword evidence="4" id="KW-1185">Reference proteome</keyword>
<feature type="compositionally biased region" description="Basic and acidic residues" evidence="1">
    <location>
        <begin position="70"/>
        <end position="134"/>
    </location>
</feature>
<feature type="region of interest" description="Disordered" evidence="1">
    <location>
        <begin position="20"/>
        <end position="210"/>
    </location>
</feature>
<evidence type="ECO:0000313" key="3">
    <source>
        <dbReference type="EMBL" id="QGQ22477.1"/>
    </source>
</evidence>
<dbReference type="Gene3D" id="1.10.238.10">
    <property type="entry name" value="EF-hand"/>
    <property type="match status" value="1"/>
</dbReference>
<dbReference type="PROSITE" id="PS50222">
    <property type="entry name" value="EF_HAND_2"/>
    <property type="match status" value="1"/>
</dbReference>
<evidence type="ECO:0000259" key="2">
    <source>
        <dbReference type="PROSITE" id="PS50222"/>
    </source>
</evidence>
<dbReference type="AlphaFoldDB" id="A0A6I6A7Z8"/>
<organism evidence="3 4">
    <name type="scientific">Gimesia benthica</name>
    <dbReference type="NCBI Taxonomy" id="2608982"/>
    <lineage>
        <taxon>Bacteria</taxon>
        <taxon>Pseudomonadati</taxon>
        <taxon>Planctomycetota</taxon>
        <taxon>Planctomycetia</taxon>
        <taxon>Planctomycetales</taxon>
        <taxon>Planctomycetaceae</taxon>
        <taxon>Gimesia</taxon>
    </lineage>
</organism>
<protein>
    <recommendedName>
        <fullName evidence="2">EF-hand domain-containing protein</fullName>
    </recommendedName>
</protein>
<name>A0A6I6A7Z8_9PLAN</name>